<dbReference type="InterPro" id="IPR007484">
    <property type="entry name" value="Peptidase_M28"/>
</dbReference>
<dbReference type="KEGG" id="gob:Gobs_2998"/>
<dbReference type="GO" id="GO:0008235">
    <property type="term" value="F:metalloexopeptidase activity"/>
    <property type="evidence" value="ECO:0007669"/>
    <property type="project" value="InterPro"/>
</dbReference>
<evidence type="ECO:0000313" key="3">
    <source>
        <dbReference type="EMBL" id="ADB75608.1"/>
    </source>
</evidence>
<feature type="transmembrane region" description="Helical" evidence="1">
    <location>
        <begin position="560"/>
        <end position="581"/>
    </location>
</feature>
<organism evidence="3 4">
    <name type="scientific">Geodermatophilus obscurus (strain ATCC 25078 / DSM 43160 / JCM 3152 / CCUG 61914 / KCC A-0152 / KCTC 9177 / NBRC 13315 / NRRL B-3577 / G-20)</name>
    <dbReference type="NCBI Taxonomy" id="526225"/>
    <lineage>
        <taxon>Bacteria</taxon>
        <taxon>Bacillati</taxon>
        <taxon>Actinomycetota</taxon>
        <taxon>Actinomycetes</taxon>
        <taxon>Geodermatophilales</taxon>
        <taxon>Geodermatophilaceae</taxon>
        <taxon>Geodermatophilus</taxon>
    </lineage>
</organism>
<dbReference type="EMBL" id="CP001867">
    <property type="protein sequence ID" value="ADB75608.1"/>
    <property type="molecule type" value="Genomic_DNA"/>
</dbReference>
<dbReference type="AlphaFoldDB" id="D2S8M7"/>
<keyword evidence="1" id="KW-1133">Transmembrane helix</keyword>
<evidence type="ECO:0000259" key="2">
    <source>
        <dbReference type="Pfam" id="PF04389"/>
    </source>
</evidence>
<dbReference type="Gene3D" id="3.40.630.10">
    <property type="entry name" value="Zn peptidases"/>
    <property type="match status" value="1"/>
</dbReference>
<dbReference type="Pfam" id="PF04389">
    <property type="entry name" value="Peptidase_M28"/>
    <property type="match status" value="1"/>
</dbReference>
<reference evidence="4" key="2">
    <citation type="submission" date="2010-01" db="EMBL/GenBank/DDBJ databases">
        <title>The complete genome of Geodermatophilus obscurus DSM 43160.</title>
        <authorList>
            <consortium name="US DOE Joint Genome Institute (JGI-PGF)"/>
            <person name="Lucas S."/>
            <person name="Copeland A."/>
            <person name="Lapidus A."/>
            <person name="Glavina del Rio T."/>
            <person name="Dalin E."/>
            <person name="Tice H."/>
            <person name="Bruce D."/>
            <person name="Goodwin L."/>
            <person name="Pitluck S."/>
            <person name="Kyrpides N."/>
            <person name="Mavromatis K."/>
            <person name="Ivanova N."/>
            <person name="Munk A.C."/>
            <person name="Brettin T."/>
            <person name="Detter J.C."/>
            <person name="Han C."/>
            <person name="Larimer F."/>
            <person name="Land M."/>
            <person name="Hauser L."/>
            <person name="Markowitz V."/>
            <person name="Cheng J.-F."/>
            <person name="Hugenholtz P."/>
            <person name="Woyke T."/>
            <person name="Wu D."/>
            <person name="Jando M."/>
            <person name="Schneider S."/>
            <person name="Klenk H.-P."/>
            <person name="Eisen J.A."/>
        </authorList>
    </citation>
    <scope>NUCLEOTIDE SEQUENCE [LARGE SCALE GENOMIC DNA]</scope>
    <source>
        <strain evidence="4">ATCC 25078 / DSM 43160 / JCM 3152 / KCC A-0152 / KCTC 9177 / NBRC 13315 / NRRL B-3577 / G-20</strain>
    </source>
</reference>
<sequence length="778" mass="78478">MRSRDDTTARAPRPVVGIAASAVLLLVAVLAVLAMAPARPRAADAAVEVFSAARALDQLAHVAVVPRPVGSPGHALARGHLLATLGAWGWRTEVHQAVGATDFEEAGTQPVALVRNVVATWPGTDPTGTVVLAAHYDTVAGSPGAADDGIGVGTVLEVARALSAEDAAPLRNDVVVLLTDAEEPGLLGAEAFARERAASLGETVVLNHEARGAWGAPTTFRTTSPNGVLLEALSGAPGASADSASEAAFEALPNGTDFTPLTGAGLHALDTAIAAGSAHYHSPVDDLAHLSPASVQQMGDTSLAVARDLAAADLATVAAGGGQVVTTLPWGLLRYPQAAEGPLALAALTGATALVALRRRRRALTLPRTALSALVAVVLLAAAGTAGWATWQLALLVDPGQASAVVGDPYRPTAYGVAVLLAAAGMVLGGYASVRSRLGPAAVATGALTALAVAGALLVLVPGVSGLLVLPVLCAVVGSLAAEVIPPRAAAVRAAAVLVGSAGATLLLGPGAWVAADVGLATGGPAAAAFLCVLLLLVLPVVDLAWPLPHTPRRRQVRRTAAVPTAVLLLAVGMTAAGLVINRAGATAPRQEQLEYVLDADARTALWTSRTGPRSTWSAELLTRSPARLDDVLPRAGDAPLAHGPAPLVDLAAPEVAVVADTARDGQRELVLRLSSARGAAAVGLWVDAAGATVRGARVAGRELPLNGAFGPWDFGFVLEGAPADGVEVRLLLDQRAGALALRIADRSDDLAAVPGAIPPRGRVLVTPHLWVVRGIEL</sequence>
<feature type="transmembrane region" description="Helical" evidence="1">
    <location>
        <begin position="527"/>
        <end position="548"/>
    </location>
</feature>
<proteinExistence type="predicted"/>
<protein>
    <submittedName>
        <fullName evidence="3">Peptidase M28</fullName>
    </submittedName>
</protein>
<feature type="transmembrane region" description="Helical" evidence="1">
    <location>
        <begin position="414"/>
        <end position="434"/>
    </location>
</feature>
<dbReference type="eggNOG" id="COG2234">
    <property type="taxonomic scope" value="Bacteria"/>
</dbReference>
<gene>
    <name evidence="3" type="ordered locus">Gobs_2998</name>
</gene>
<feature type="transmembrane region" description="Helical" evidence="1">
    <location>
        <begin position="441"/>
        <end position="461"/>
    </location>
</feature>
<dbReference type="HOGENOM" id="CLU_019249_1_0_11"/>
<dbReference type="PANTHER" id="PTHR12147">
    <property type="entry name" value="METALLOPEPTIDASE M28 FAMILY MEMBER"/>
    <property type="match status" value="1"/>
</dbReference>
<reference evidence="3 4" key="1">
    <citation type="journal article" date="2010" name="Stand. Genomic Sci.">
        <title>Complete genome sequence of Geodermatophilus obscurus type strain (G-20).</title>
        <authorList>
            <person name="Ivanova N."/>
            <person name="Sikorski J."/>
            <person name="Jando M."/>
            <person name="Munk C."/>
            <person name="Lapidus A."/>
            <person name="Glavina Del Rio T."/>
            <person name="Copeland A."/>
            <person name="Tice H."/>
            <person name="Cheng J.-F."/>
            <person name="Lucas S."/>
            <person name="Chen F."/>
            <person name="Nolan M."/>
            <person name="Bruce D."/>
            <person name="Goodwin L."/>
            <person name="Pitluck S."/>
            <person name="Mavromatis K."/>
            <person name="Mikhailova N."/>
            <person name="Pati A."/>
            <person name="Chen A."/>
            <person name="Palaniappan K."/>
            <person name="Land M."/>
            <person name="Hauser L."/>
            <person name="Chang Y.-J."/>
            <person name="Jeffries C.D."/>
            <person name="Meincke L."/>
            <person name="Brettin T."/>
            <person name="Detter J.C."/>
            <person name="Detter J.C."/>
            <person name="Rohde M."/>
            <person name="Goeker M."/>
            <person name="Bristow J."/>
            <person name="Eisen J.A."/>
            <person name="Markowitz V."/>
            <person name="Hugenholtz P."/>
            <person name="Kyrpides N.C."/>
            <person name="Klenk H.-P."/>
        </authorList>
    </citation>
    <scope>NUCLEOTIDE SEQUENCE [LARGE SCALE GENOMIC DNA]</scope>
    <source>
        <strain evidence="4">ATCC 25078 / DSM 43160 / JCM 3152 / KCC A-0152 / KCTC 9177 / NBRC 13315 / NRRL B-3577 / G-20</strain>
    </source>
</reference>
<feature type="domain" description="Peptidase M28" evidence="2">
    <location>
        <begin position="116"/>
        <end position="305"/>
    </location>
</feature>
<evidence type="ECO:0000256" key="1">
    <source>
        <dbReference type="SAM" id="Phobius"/>
    </source>
</evidence>
<dbReference type="RefSeq" id="WP_012949038.1">
    <property type="nucleotide sequence ID" value="NC_013757.1"/>
</dbReference>
<feature type="transmembrane region" description="Helical" evidence="1">
    <location>
        <begin position="467"/>
        <end position="485"/>
    </location>
</feature>
<dbReference type="SUPFAM" id="SSF53187">
    <property type="entry name" value="Zn-dependent exopeptidases"/>
    <property type="match status" value="1"/>
</dbReference>
<dbReference type="PANTHER" id="PTHR12147:SF26">
    <property type="entry name" value="PEPTIDASE M28 DOMAIN-CONTAINING PROTEIN"/>
    <property type="match status" value="1"/>
</dbReference>
<dbReference type="STRING" id="526225.Gobs_2998"/>
<dbReference type="InterPro" id="IPR045175">
    <property type="entry name" value="M28_fam"/>
</dbReference>
<feature type="transmembrane region" description="Helical" evidence="1">
    <location>
        <begin position="492"/>
        <end position="515"/>
    </location>
</feature>
<dbReference type="Proteomes" id="UP000001382">
    <property type="component" value="Chromosome"/>
</dbReference>
<keyword evidence="1" id="KW-0472">Membrane</keyword>
<name>D2S8M7_GEOOG</name>
<evidence type="ECO:0000313" key="4">
    <source>
        <dbReference type="Proteomes" id="UP000001382"/>
    </source>
</evidence>
<dbReference type="GO" id="GO:0006508">
    <property type="term" value="P:proteolysis"/>
    <property type="evidence" value="ECO:0007669"/>
    <property type="project" value="InterPro"/>
</dbReference>
<feature type="transmembrane region" description="Helical" evidence="1">
    <location>
        <begin position="341"/>
        <end position="357"/>
    </location>
</feature>
<feature type="transmembrane region" description="Helical" evidence="1">
    <location>
        <begin position="369"/>
        <end position="394"/>
    </location>
</feature>
<accession>D2S8M7</accession>
<keyword evidence="1" id="KW-0812">Transmembrane</keyword>
<keyword evidence="4" id="KW-1185">Reference proteome</keyword>